<comment type="caution">
    <text evidence="2">The sequence shown here is derived from an EMBL/GenBank/DDBJ whole genome shotgun (WGS) entry which is preliminary data.</text>
</comment>
<evidence type="ECO:0000313" key="2">
    <source>
        <dbReference type="EMBL" id="RVT91265.1"/>
    </source>
</evidence>
<dbReference type="AlphaFoldDB" id="A0A437M119"/>
<keyword evidence="1" id="KW-0812">Transmembrane</keyword>
<dbReference type="InterPro" id="IPR009325">
    <property type="entry name" value="DUF983"/>
</dbReference>
<dbReference type="Proteomes" id="UP000282971">
    <property type="component" value="Unassembled WGS sequence"/>
</dbReference>
<dbReference type="EMBL" id="SACN01000002">
    <property type="protein sequence ID" value="RVT91265.1"/>
    <property type="molecule type" value="Genomic_DNA"/>
</dbReference>
<accession>A0A437M119</accession>
<dbReference type="RefSeq" id="WP_127745277.1">
    <property type="nucleotide sequence ID" value="NZ_SACN01000002.1"/>
</dbReference>
<gene>
    <name evidence="2" type="ORF">EOD43_17295</name>
</gene>
<keyword evidence="1" id="KW-1133">Transmembrane helix</keyword>
<feature type="transmembrane region" description="Helical" evidence="1">
    <location>
        <begin position="80"/>
        <end position="102"/>
    </location>
</feature>
<dbReference type="OrthoDB" id="9799456at2"/>
<organism evidence="2 3">
    <name type="scientific">Sphingomonas crocodyli</name>
    <dbReference type="NCBI Taxonomy" id="1979270"/>
    <lineage>
        <taxon>Bacteria</taxon>
        <taxon>Pseudomonadati</taxon>
        <taxon>Pseudomonadota</taxon>
        <taxon>Alphaproteobacteria</taxon>
        <taxon>Sphingomonadales</taxon>
        <taxon>Sphingomonadaceae</taxon>
        <taxon>Sphingomonas</taxon>
    </lineage>
</organism>
<protein>
    <submittedName>
        <fullName evidence="2">DUF983 domain-containing protein</fullName>
    </submittedName>
</protein>
<dbReference type="Pfam" id="PF06170">
    <property type="entry name" value="DUF983"/>
    <property type="match status" value="1"/>
</dbReference>
<name>A0A437M119_9SPHN</name>
<feature type="transmembrane region" description="Helical" evidence="1">
    <location>
        <begin position="52"/>
        <end position="74"/>
    </location>
</feature>
<evidence type="ECO:0000256" key="1">
    <source>
        <dbReference type="SAM" id="Phobius"/>
    </source>
</evidence>
<keyword evidence="1" id="KW-0472">Membrane</keyword>
<reference evidence="2 3" key="1">
    <citation type="submission" date="2019-01" db="EMBL/GenBank/DDBJ databases">
        <authorList>
            <person name="Chen W.-M."/>
        </authorList>
    </citation>
    <scope>NUCLEOTIDE SEQUENCE [LARGE SCALE GENOMIC DNA]</scope>
    <source>
        <strain evidence="2 3">CCP-7</strain>
    </source>
</reference>
<sequence>MSDLTPPPPVDAALRGLCPRCGAPGLFAGFLRFASRCRGCDLDYDGFNVGDGAAAFLILIIGAIVSVLAIVVELSVSPPWWVHVILWLPLTIGLTIVSLRFAKGLLLALEYRNAAREGRIIKP</sequence>
<proteinExistence type="predicted"/>
<evidence type="ECO:0000313" key="3">
    <source>
        <dbReference type="Proteomes" id="UP000282971"/>
    </source>
</evidence>
<keyword evidence="3" id="KW-1185">Reference proteome</keyword>